<dbReference type="Proteomes" id="UP000579812">
    <property type="component" value="Unassembled WGS sequence"/>
</dbReference>
<accession>A0A7J6BIE4</accession>
<reference evidence="2 3" key="1">
    <citation type="submission" date="2020-04" db="EMBL/GenBank/DDBJ databases">
        <title>Chromosome-level genome assembly of a cyprinid fish Onychostoma macrolepis by integration of Nanopore Sequencing, Bionano and Hi-C technology.</title>
        <authorList>
            <person name="Wang D."/>
        </authorList>
    </citation>
    <scope>NUCLEOTIDE SEQUENCE [LARGE SCALE GENOMIC DNA]</scope>
    <source>
        <strain evidence="2">SWU-2019</strain>
        <tissue evidence="2">Muscle</tissue>
    </source>
</reference>
<name>A0A7J6BIE4_9TELE</name>
<proteinExistence type="predicted"/>
<sequence length="145" mass="16191">MMLYEVPKRTSCQQLLTHFSKSEPAGLAIQFRRNAKLQMRESLRLGCYAVYIQRSRAEALPSSSRHSMGSVFRPFQRGKQNGRDPALFGASESGSSKAQLKVFEYLASLPAEAEEGRGGEAGDPCRPLFLLTQKVRPRGALHIYE</sequence>
<protein>
    <submittedName>
        <fullName evidence="2">Uncharacterized protein</fullName>
    </submittedName>
</protein>
<evidence type="ECO:0000313" key="3">
    <source>
        <dbReference type="Proteomes" id="UP000579812"/>
    </source>
</evidence>
<evidence type="ECO:0000256" key="1">
    <source>
        <dbReference type="SAM" id="MobiDB-lite"/>
    </source>
</evidence>
<comment type="caution">
    <text evidence="2">The sequence shown here is derived from an EMBL/GenBank/DDBJ whole genome shotgun (WGS) entry which is preliminary data.</text>
</comment>
<dbReference type="AlphaFoldDB" id="A0A7J6BIE4"/>
<keyword evidence="3" id="KW-1185">Reference proteome</keyword>
<gene>
    <name evidence="2" type="ORF">G5714_023975</name>
</gene>
<dbReference type="EMBL" id="JAAMOB010000025">
    <property type="protein sequence ID" value="KAF4094897.1"/>
    <property type="molecule type" value="Genomic_DNA"/>
</dbReference>
<evidence type="ECO:0000313" key="2">
    <source>
        <dbReference type="EMBL" id="KAF4094897.1"/>
    </source>
</evidence>
<organism evidence="2 3">
    <name type="scientific">Onychostoma macrolepis</name>
    <dbReference type="NCBI Taxonomy" id="369639"/>
    <lineage>
        <taxon>Eukaryota</taxon>
        <taxon>Metazoa</taxon>
        <taxon>Chordata</taxon>
        <taxon>Craniata</taxon>
        <taxon>Vertebrata</taxon>
        <taxon>Euteleostomi</taxon>
        <taxon>Actinopterygii</taxon>
        <taxon>Neopterygii</taxon>
        <taxon>Teleostei</taxon>
        <taxon>Ostariophysi</taxon>
        <taxon>Cypriniformes</taxon>
        <taxon>Cyprinidae</taxon>
        <taxon>Acrossocheilinae</taxon>
        <taxon>Onychostoma</taxon>
    </lineage>
</organism>
<feature type="region of interest" description="Disordered" evidence="1">
    <location>
        <begin position="63"/>
        <end position="92"/>
    </location>
</feature>